<protein>
    <submittedName>
        <fullName evidence="1">Esterase</fullName>
    </submittedName>
</protein>
<evidence type="ECO:0000313" key="1">
    <source>
        <dbReference type="EMBL" id="EHQ27803.1"/>
    </source>
</evidence>
<organism evidence="1 2">
    <name type="scientific">Mucilaginibacter paludis DSM 18603</name>
    <dbReference type="NCBI Taxonomy" id="714943"/>
    <lineage>
        <taxon>Bacteria</taxon>
        <taxon>Pseudomonadati</taxon>
        <taxon>Bacteroidota</taxon>
        <taxon>Sphingobacteriia</taxon>
        <taxon>Sphingobacteriales</taxon>
        <taxon>Sphingobacteriaceae</taxon>
        <taxon>Mucilaginibacter</taxon>
    </lineage>
</organism>
<proteinExistence type="predicted"/>
<dbReference type="EMBL" id="CM001403">
    <property type="protein sequence ID" value="EHQ27803.1"/>
    <property type="molecule type" value="Genomic_DNA"/>
</dbReference>
<dbReference type="OrthoDB" id="9775130at2"/>
<dbReference type="Gene3D" id="3.40.50.1820">
    <property type="entry name" value="alpha/beta hydrolase"/>
    <property type="match status" value="1"/>
</dbReference>
<dbReference type="Pfam" id="PF00756">
    <property type="entry name" value="Esterase"/>
    <property type="match status" value="1"/>
</dbReference>
<dbReference type="STRING" id="714943.Mucpa_3705"/>
<keyword evidence="2" id="KW-1185">Reference proteome</keyword>
<dbReference type="InterPro" id="IPR000801">
    <property type="entry name" value="Esterase-like"/>
</dbReference>
<dbReference type="eggNOG" id="COG0627">
    <property type="taxonomic scope" value="Bacteria"/>
</dbReference>
<dbReference type="PANTHER" id="PTHR48098:SF3">
    <property type="entry name" value="IRON(III) ENTEROBACTIN ESTERASE"/>
    <property type="match status" value="1"/>
</dbReference>
<dbReference type="InterPro" id="IPR029058">
    <property type="entry name" value="AB_hydrolase_fold"/>
</dbReference>
<dbReference type="HOGENOM" id="CLU_090325_0_0_10"/>
<gene>
    <name evidence="1" type="ORF">Mucpa_3705</name>
</gene>
<dbReference type="SUPFAM" id="SSF53474">
    <property type="entry name" value="alpha/beta-Hydrolases"/>
    <property type="match status" value="1"/>
</dbReference>
<dbReference type="PANTHER" id="PTHR48098">
    <property type="entry name" value="ENTEROCHELIN ESTERASE-RELATED"/>
    <property type="match status" value="1"/>
</dbReference>
<dbReference type="InterPro" id="IPR050583">
    <property type="entry name" value="Mycobacterial_A85_antigen"/>
</dbReference>
<dbReference type="RefSeq" id="WP_008508395.1">
    <property type="nucleotide sequence ID" value="NZ_CM001403.1"/>
</dbReference>
<evidence type="ECO:0000313" key="2">
    <source>
        <dbReference type="Proteomes" id="UP000002774"/>
    </source>
</evidence>
<dbReference type="AlphaFoldDB" id="H1XZW1"/>
<reference evidence="1" key="1">
    <citation type="submission" date="2011-09" db="EMBL/GenBank/DDBJ databases">
        <title>The permanent draft genome of Mucilaginibacter paludis DSM 18603.</title>
        <authorList>
            <consortium name="US DOE Joint Genome Institute (JGI-PGF)"/>
            <person name="Lucas S."/>
            <person name="Han J."/>
            <person name="Lapidus A."/>
            <person name="Bruce D."/>
            <person name="Goodwin L."/>
            <person name="Pitluck S."/>
            <person name="Peters L."/>
            <person name="Kyrpides N."/>
            <person name="Mavromatis K."/>
            <person name="Ivanova N."/>
            <person name="Mikhailova N."/>
            <person name="Held B."/>
            <person name="Detter J.C."/>
            <person name="Tapia R."/>
            <person name="Han C."/>
            <person name="Land M."/>
            <person name="Hauser L."/>
            <person name="Markowitz V."/>
            <person name="Cheng J.-F."/>
            <person name="Hugenholtz P."/>
            <person name="Woyke T."/>
            <person name="Wu D."/>
            <person name="Tindall B."/>
            <person name="Brambilla E."/>
            <person name="Klenk H.-P."/>
            <person name="Eisen J.A."/>
        </authorList>
    </citation>
    <scope>NUCLEOTIDE SEQUENCE [LARGE SCALE GENOMIC DNA]</scope>
    <source>
        <strain evidence="1">DSM 18603</strain>
    </source>
</reference>
<accession>H1XZW1</accession>
<dbReference type="Proteomes" id="UP000002774">
    <property type="component" value="Chromosome"/>
</dbReference>
<name>H1XZW1_9SPHI</name>
<dbReference type="eggNOG" id="COG4947">
    <property type="taxonomic scope" value="Bacteria"/>
</dbReference>
<sequence length="242" mass="28355">MQRAYFKWFSPVLKKDMELLVFGHAGTRVLFFPTRAARFYDYENWKVIDAIKDRIEAGEMQIICVDSVDHQSFYNRSIFPAERIRRHMQYEQYITQEVLPFSEENNPGSSLFVAGCSLGAYHAVNIAFRHPHLFTKVVGMSGRYDLTVARGVFLDLFDGYSDEDVYFNMPNQYLSNLKDPDILNQLKQLEIIIAIGIEDAFLEDSKSLSSILWSKQIWNALYIWDGEAHKAKFWRKMVQIYF</sequence>